<reference evidence="2 3" key="1">
    <citation type="submission" date="2016-10" db="EMBL/GenBank/DDBJ databases">
        <authorList>
            <person name="de Groot N.N."/>
        </authorList>
    </citation>
    <scope>NUCLEOTIDE SEQUENCE [LARGE SCALE GENOMIC DNA]</scope>
    <source>
        <strain evidence="2 3">CGMCC 1.9109</strain>
    </source>
</reference>
<evidence type="ECO:0000256" key="1">
    <source>
        <dbReference type="SAM" id="SignalP"/>
    </source>
</evidence>
<keyword evidence="1" id="KW-0732">Signal</keyword>
<dbReference type="SUPFAM" id="SSF53850">
    <property type="entry name" value="Periplasmic binding protein-like II"/>
    <property type="match status" value="1"/>
</dbReference>
<feature type="chain" id="PRO_5010270619" evidence="1">
    <location>
        <begin position="28"/>
        <end position="263"/>
    </location>
</feature>
<name>A0A1G7BEA6_9PROT</name>
<dbReference type="Proteomes" id="UP000183685">
    <property type="component" value="Unassembled WGS sequence"/>
</dbReference>
<gene>
    <name evidence="2" type="ORF">SAMN04488071_2451</name>
</gene>
<evidence type="ECO:0000313" key="2">
    <source>
        <dbReference type="EMBL" id="SDE24565.1"/>
    </source>
</evidence>
<proteinExistence type="predicted"/>
<protein>
    <submittedName>
        <fullName evidence="2">ABC-type amino acid transport substrate-binding protein</fullName>
    </submittedName>
</protein>
<dbReference type="AlphaFoldDB" id="A0A1G7BEA6"/>
<dbReference type="STRING" id="637679.GCA_001550055_03616"/>
<evidence type="ECO:0000313" key="3">
    <source>
        <dbReference type="Proteomes" id="UP000183685"/>
    </source>
</evidence>
<accession>A0A1G7BEA6</accession>
<dbReference type="Gene3D" id="3.40.190.10">
    <property type="entry name" value="Periplasmic binding protein-like II"/>
    <property type="match status" value="2"/>
</dbReference>
<sequence length="263" mass="29775">MRHFVSHFLFRHLLFRGLLLTFMVAVAARGDGDQQKAPIMLIGAHLEGRLDVDPQSGYNRLIRRIMPIDQSLAVYQRYPLVRALRKFEQTQRSCLFPASISASVALTSLKPDELFESAMVDFVSSHILTRKGQPMINSKEDVFGRTIAVQRGVGYTALMADSDRFNIIRTPDDKTALRMLEAGRVDGMYGWFPDTFIIAENNGIQLPDFNPDYILFETTTHVVCKTGTGAEPFVDHVNMRIRALRESGELQRILGPFARLENK</sequence>
<organism evidence="2 3">
    <name type="scientific">Kordiimonas lacus</name>
    <dbReference type="NCBI Taxonomy" id="637679"/>
    <lineage>
        <taxon>Bacteria</taxon>
        <taxon>Pseudomonadati</taxon>
        <taxon>Pseudomonadota</taxon>
        <taxon>Alphaproteobacteria</taxon>
        <taxon>Kordiimonadales</taxon>
        <taxon>Kordiimonadaceae</taxon>
        <taxon>Kordiimonas</taxon>
    </lineage>
</organism>
<dbReference type="EMBL" id="FNAK01000005">
    <property type="protein sequence ID" value="SDE24565.1"/>
    <property type="molecule type" value="Genomic_DNA"/>
</dbReference>
<keyword evidence="3" id="KW-1185">Reference proteome</keyword>
<feature type="signal peptide" evidence="1">
    <location>
        <begin position="1"/>
        <end position="27"/>
    </location>
</feature>